<dbReference type="AlphaFoldDB" id="A0ABD2FA57"/>
<dbReference type="PANTHER" id="PTHR14037:SF4">
    <property type="entry name" value="MAMMAGLOBIN-B"/>
    <property type="match status" value="1"/>
</dbReference>
<protein>
    <submittedName>
        <fullName evidence="3">Mammaglobin-B</fullName>
    </submittedName>
</protein>
<gene>
    <name evidence="3" type="ORF">WCI35_002585</name>
</gene>
<keyword evidence="2" id="KW-0964">Secreted</keyword>
<sequence length="74" mass="8412">SGCHLLEDIVEKTLNQNLSVSEYKDALQEYIKGEQSAAAAGEFKQCFLNQSKETLTNFGVMMQIIYNSIWCKLF</sequence>
<keyword evidence="4" id="KW-1185">Reference proteome</keyword>
<dbReference type="PROSITE" id="PS51311">
    <property type="entry name" value="SCGB"/>
    <property type="match status" value="1"/>
</dbReference>
<evidence type="ECO:0000313" key="4">
    <source>
        <dbReference type="Proteomes" id="UP001610411"/>
    </source>
</evidence>
<name>A0ABD2FA57_DAUMA</name>
<dbReference type="Pfam" id="PF01099">
    <property type="entry name" value="Uteroglobin"/>
    <property type="match status" value="1"/>
</dbReference>
<feature type="non-terminal residue" evidence="3">
    <location>
        <position position="1"/>
    </location>
</feature>
<dbReference type="Proteomes" id="UP001610411">
    <property type="component" value="Unassembled WGS sequence"/>
</dbReference>
<dbReference type="GO" id="GO:0005576">
    <property type="term" value="C:extracellular region"/>
    <property type="evidence" value="ECO:0007669"/>
    <property type="project" value="UniProtKB-SubCell"/>
</dbReference>
<reference evidence="3 4" key="1">
    <citation type="journal article" date="2024" name="G3 (Bethesda)">
        <title>A hybrid genome assembly of the endangered aye-aye (Daubentonia madagascariensis).</title>
        <authorList>
            <person name="Versoza C.J."/>
            <person name="Pfeifer S.P."/>
        </authorList>
    </citation>
    <scope>NUCLEOTIDE SEQUENCE [LARGE SCALE GENOMIC DNA]</scope>
    <source>
        <strain evidence="3">6821</strain>
    </source>
</reference>
<comment type="caution">
    <text evidence="3">The sequence shown here is derived from an EMBL/GenBank/DDBJ whole genome shotgun (WGS) entry which is preliminary data.</text>
</comment>
<evidence type="ECO:0000256" key="1">
    <source>
        <dbReference type="ARBA" id="ARBA00004613"/>
    </source>
</evidence>
<organism evidence="3 4">
    <name type="scientific">Daubentonia madagascariensis</name>
    <name type="common">Aye-aye</name>
    <name type="synonym">Sciurus madagascariensis</name>
    <dbReference type="NCBI Taxonomy" id="31869"/>
    <lineage>
        <taxon>Eukaryota</taxon>
        <taxon>Metazoa</taxon>
        <taxon>Chordata</taxon>
        <taxon>Craniata</taxon>
        <taxon>Vertebrata</taxon>
        <taxon>Euteleostomi</taxon>
        <taxon>Mammalia</taxon>
        <taxon>Eutheria</taxon>
        <taxon>Euarchontoglires</taxon>
        <taxon>Primates</taxon>
        <taxon>Strepsirrhini</taxon>
        <taxon>Chiromyiformes</taxon>
        <taxon>Daubentoniidae</taxon>
        <taxon>Daubentonia</taxon>
    </lineage>
</organism>
<comment type="subcellular location">
    <subcellularLocation>
        <location evidence="1">Secreted</location>
    </subcellularLocation>
</comment>
<dbReference type="InterPro" id="IPR035960">
    <property type="entry name" value="Secretoglobin_sf"/>
</dbReference>
<dbReference type="SUPFAM" id="SSF48201">
    <property type="entry name" value="Uteroglobin-like"/>
    <property type="match status" value="1"/>
</dbReference>
<dbReference type="EMBL" id="JBFSEQ010000001">
    <property type="protein sequence ID" value="KAL2805961.1"/>
    <property type="molecule type" value="Genomic_DNA"/>
</dbReference>
<evidence type="ECO:0000256" key="2">
    <source>
        <dbReference type="ARBA" id="ARBA00022525"/>
    </source>
</evidence>
<dbReference type="InterPro" id="IPR016126">
    <property type="entry name" value="Secretoglobin"/>
</dbReference>
<dbReference type="PANTHER" id="PTHR14037">
    <property type="entry name" value="MAMMAGLOBIN-RELATED"/>
    <property type="match status" value="1"/>
</dbReference>
<accession>A0ABD2FA57</accession>
<proteinExistence type="predicted"/>
<evidence type="ECO:0000313" key="3">
    <source>
        <dbReference type="EMBL" id="KAL2805961.1"/>
    </source>
</evidence>
<dbReference type="CDD" id="cd00633">
    <property type="entry name" value="Secretoglobin"/>
    <property type="match status" value="1"/>
</dbReference>